<protein>
    <submittedName>
        <fullName evidence="3">DnaJ domain-containing protein</fullName>
    </submittedName>
</protein>
<feature type="domain" description="J" evidence="2">
    <location>
        <begin position="136"/>
        <end position="192"/>
    </location>
</feature>
<keyword evidence="1" id="KW-0143">Chaperone</keyword>
<dbReference type="InterPro" id="IPR021059">
    <property type="entry name" value="DnaJ-related_N"/>
</dbReference>
<dbReference type="Pfam" id="PF12339">
    <property type="entry name" value="DNAJ_related"/>
    <property type="match status" value="1"/>
</dbReference>
<evidence type="ECO:0000313" key="4">
    <source>
        <dbReference type="Proteomes" id="UP000183805"/>
    </source>
</evidence>
<dbReference type="CDD" id="cd06257">
    <property type="entry name" value="DnaJ"/>
    <property type="match status" value="1"/>
</dbReference>
<dbReference type="SMART" id="SM00271">
    <property type="entry name" value="DnaJ"/>
    <property type="match status" value="1"/>
</dbReference>
<keyword evidence="4" id="KW-1185">Reference proteome</keyword>
<gene>
    <name evidence="3" type="ORF">SAMN04487854_11791</name>
</gene>
<dbReference type="Gene3D" id="1.10.287.110">
    <property type="entry name" value="DnaJ domain"/>
    <property type="match status" value="1"/>
</dbReference>
<accession>A0ABY1GX09</accession>
<dbReference type="SUPFAM" id="SSF46565">
    <property type="entry name" value="Chaperone J-domain"/>
    <property type="match status" value="1"/>
</dbReference>
<evidence type="ECO:0000313" key="3">
    <source>
        <dbReference type="EMBL" id="SFT93734.1"/>
    </source>
</evidence>
<dbReference type="InterPro" id="IPR036869">
    <property type="entry name" value="J_dom_sf"/>
</dbReference>
<dbReference type="EMBL" id="FPAZ01000017">
    <property type="protein sequence ID" value="SFT93734.1"/>
    <property type="molecule type" value="Genomic_DNA"/>
</dbReference>
<reference evidence="3 4" key="1">
    <citation type="submission" date="2016-10" db="EMBL/GenBank/DDBJ databases">
        <authorList>
            <person name="Varghese N."/>
            <person name="Submissions S."/>
        </authorList>
    </citation>
    <scope>NUCLEOTIDE SEQUENCE [LARGE SCALE GENOMIC DNA]</scope>
    <source>
        <strain evidence="3 4">CGMCC 1.8499</strain>
    </source>
</reference>
<dbReference type="Proteomes" id="UP000183805">
    <property type="component" value="Unassembled WGS sequence"/>
</dbReference>
<dbReference type="RefSeq" id="WP_036974446.1">
    <property type="nucleotide sequence ID" value="NZ_FPAZ01000017.1"/>
</dbReference>
<name>A0ABY1GX09_9GAMM</name>
<organism evidence="3 4">
    <name type="scientific">Pseudoalteromonas lipolytica</name>
    <dbReference type="NCBI Taxonomy" id="570156"/>
    <lineage>
        <taxon>Bacteria</taxon>
        <taxon>Pseudomonadati</taxon>
        <taxon>Pseudomonadota</taxon>
        <taxon>Gammaproteobacteria</taxon>
        <taxon>Alteromonadales</taxon>
        <taxon>Pseudoalteromonadaceae</taxon>
        <taxon>Pseudoalteromonas</taxon>
    </lineage>
</organism>
<dbReference type="InterPro" id="IPR001623">
    <property type="entry name" value="DnaJ_domain"/>
</dbReference>
<dbReference type="Pfam" id="PF00226">
    <property type="entry name" value="DnaJ"/>
    <property type="match status" value="1"/>
</dbReference>
<evidence type="ECO:0000259" key="2">
    <source>
        <dbReference type="PROSITE" id="PS50076"/>
    </source>
</evidence>
<sequence length="193" mass="23082">MVNPLIDEIFHLLLRQSTWKVHTLASALGETNYLKQLDEDPQKDLFKRNFLIMNGLYQLQAQLAPTQRLEIASLHIELIDTCPTDRPEKDDPLRAYYLDWQNYDTSRDAIDALLDQFWQRFSTHNRFCLTQVSAEQLYPIIQHWQLPADYSYRELQKRWRQLALKYHPDRQGSATKFKKIRQEYEQLKANCSH</sequence>
<proteinExistence type="predicted"/>
<evidence type="ECO:0000256" key="1">
    <source>
        <dbReference type="ARBA" id="ARBA00023186"/>
    </source>
</evidence>
<dbReference type="PROSITE" id="PS50076">
    <property type="entry name" value="DNAJ_2"/>
    <property type="match status" value="1"/>
</dbReference>
<comment type="caution">
    <text evidence="3">The sequence shown here is derived from an EMBL/GenBank/DDBJ whole genome shotgun (WGS) entry which is preliminary data.</text>
</comment>